<proteinExistence type="predicted"/>
<accession>A0A0F8XMQ5</accession>
<feature type="non-terminal residue" evidence="1">
    <location>
        <position position="1"/>
    </location>
</feature>
<reference evidence="1" key="1">
    <citation type="journal article" date="2015" name="Nature">
        <title>Complex archaea that bridge the gap between prokaryotes and eukaryotes.</title>
        <authorList>
            <person name="Spang A."/>
            <person name="Saw J.H."/>
            <person name="Jorgensen S.L."/>
            <person name="Zaremba-Niedzwiedzka K."/>
            <person name="Martijn J."/>
            <person name="Lind A.E."/>
            <person name="van Eijk R."/>
            <person name="Schleper C."/>
            <person name="Guy L."/>
            <person name="Ettema T.J."/>
        </authorList>
    </citation>
    <scope>NUCLEOTIDE SEQUENCE</scope>
</reference>
<evidence type="ECO:0000313" key="1">
    <source>
        <dbReference type="EMBL" id="KKK62425.1"/>
    </source>
</evidence>
<dbReference type="Pfam" id="PF25680">
    <property type="entry name" value="Mom"/>
    <property type="match status" value="1"/>
</dbReference>
<dbReference type="AlphaFoldDB" id="A0A0F8XMQ5"/>
<dbReference type="EMBL" id="LAZR01061998">
    <property type="protein sequence ID" value="KKK62425.1"/>
    <property type="molecule type" value="Genomic_DNA"/>
</dbReference>
<sequence>ADNGGGTAGVNKHMEFGIERTELSTLARGACVHWAPPGTNSKLVAQIVRQLPSVSKGKVLIAYGDPDAGEIGTIYQACGWTYIGTTNASKHEVLSPMGRVYNTATVGSWGRKRGISYKKMWAALQKDGWVAQASSPKHKYVAQLDRSDDRLAGVLRRMAKPYPKRAREAE</sequence>
<protein>
    <submittedName>
        <fullName evidence="1">Uncharacterized protein</fullName>
    </submittedName>
</protein>
<name>A0A0F8XMQ5_9ZZZZ</name>
<gene>
    <name evidence="1" type="ORF">LCGC14_3004480</name>
</gene>
<organism evidence="1">
    <name type="scientific">marine sediment metagenome</name>
    <dbReference type="NCBI Taxonomy" id="412755"/>
    <lineage>
        <taxon>unclassified sequences</taxon>
        <taxon>metagenomes</taxon>
        <taxon>ecological metagenomes</taxon>
    </lineage>
</organism>
<dbReference type="InterPro" id="IPR057895">
    <property type="entry name" value="Mom"/>
</dbReference>
<comment type="caution">
    <text evidence="1">The sequence shown here is derived from an EMBL/GenBank/DDBJ whole genome shotgun (WGS) entry which is preliminary data.</text>
</comment>